<organism evidence="2">
    <name type="scientific">Streptococcus salivarius</name>
    <dbReference type="NCBI Taxonomy" id="1304"/>
    <lineage>
        <taxon>Bacteria</taxon>
        <taxon>Bacillati</taxon>
        <taxon>Bacillota</taxon>
        <taxon>Bacilli</taxon>
        <taxon>Lactobacillales</taxon>
        <taxon>Streptococcaceae</taxon>
        <taxon>Streptococcus</taxon>
    </lineage>
</organism>
<feature type="transmembrane region" description="Helical" evidence="1">
    <location>
        <begin position="162"/>
        <end position="183"/>
    </location>
</feature>
<feature type="transmembrane region" description="Helical" evidence="1">
    <location>
        <begin position="356"/>
        <end position="378"/>
    </location>
</feature>
<name>A0A6G4NCY0_STRSL</name>
<proteinExistence type="predicted"/>
<keyword evidence="1" id="KW-0812">Transmembrane</keyword>
<feature type="transmembrane region" description="Helical" evidence="1">
    <location>
        <begin position="87"/>
        <end position="106"/>
    </location>
</feature>
<dbReference type="AlphaFoldDB" id="A0A6G4NCY0"/>
<feature type="transmembrane region" description="Helical" evidence="1">
    <location>
        <begin position="56"/>
        <end position="75"/>
    </location>
</feature>
<feature type="transmembrane region" description="Helical" evidence="1">
    <location>
        <begin position="29"/>
        <end position="47"/>
    </location>
</feature>
<protein>
    <submittedName>
        <fullName evidence="2">Polymerase</fullName>
    </submittedName>
</protein>
<evidence type="ECO:0000256" key="1">
    <source>
        <dbReference type="SAM" id="Phobius"/>
    </source>
</evidence>
<accession>A0A6G4NCY0</accession>
<feature type="transmembrane region" description="Helical" evidence="1">
    <location>
        <begin position="232"/>
        <end position="253"/>
    </location>
</feature>
<evidence type="ECO:0000313" key="2">
    <source>
        <dbReference type="EMBL" id="NGG28514.1"/>
    </source>
</evidence>
<reference evidence="2" key="1">
    <citation type="submission" date="2020-02" db="EMBL/GenBank/DDBJ databases">
        <title>Antibiotic resistance/susceptibility profiles of lactic acid-producing cocci isolated from the human vagina, and analysis of the genetic basis of atypical resistances.</title>
        <authorList>
            <person name="Sirichoat A."/>
            <person name="Florez A.B."/>
            <person name="Vazquez L."/>
            <person name="Buppasiri P."/>
            <person name="Panya M."/>
            <person name="Lulitanond V."/>
            <person name="Mayo B."/>
        </authorList>
    </citation>
    <scope>NUCLEOTIDE SEQUENCE</scope>
    <source>
        <strain evidence="2">VA08-2AN</strain>
    </source>
</reference>
<comment type="caution">
    <text evidence="2">The sequence shown here is derived from an EMBL/GenBank/DDBJ whole genome shotgun (WGS) entry which is preliminary data.</text>
</comment>
<feature type="transmembrane region" description="Helical" evidence="1">
    <location>
        <begin position="5"/>
        <end position="23"/>
    </location>
</feature>
<keyword evidence="1" id="KW-0472">Membrane</keyword>
<dbReference type="EMBL" id="JAAJBE010000017">
    <property type="protein sequence ID" value="NGG28514.1"/>
    <property type="molecule type" value="Genomic_DNA"/>
</dbReference>
<feature type="transmembrane region" description="Helical" evidence="1">
    <location>
        <begin position="118"/>
        <end position="142"/>
    </location>
</feature>
<feature type="transmembrane region" description="Helical" evidence="1">
    <location>
        <begin position="324"/>
        <end position="344"/>
    </location>
</feature>
<keyword evidence="1" id="KW-1133">Transmembrane helix</keyword>
<feature type="transmembrane region" description="Helical" evidence="1">
    <location>
        <begin position="384"/>
        <end position="401"/>
    </location>
</feature>
<gene>
    <name evidence="2" type="ORF">G5S97_08230</name>
</gene>
<feature type="transmembrane region" description="Helical" evidence="1">
    <location>
        <begin position="288"/>
        <end position="312"/>
    </location>
</feature>
<feature type="transmembrane region" description="Helical" evidence="1">
    <location>
        <begin position="190"/>
        <end position="212"/>
    </location>
</feature>
<sequence length="405" mass="47857">MELLYYISVAFSVGLFLFLNVSLFIHRNLLTLISIFIIVLMLPLLIANRRYISRSAFFFGAAYILCVLFSSIKAASSYSYSFIEYFYAIRQYIWVLLFFTLIYLFGNNEKKMKRVIDNTINILLVSLVIRFISWLSFSLLKFQLFPKILMEFGKLWYRNETSIRIDGTPLISIALFLSFYFFLKYGERKYFYKLLFMMIFVVFVNQTRMLIFPQLLSMFLMYLYYKKPYMHFYLFCIIAGIVCFLLTGGLDLIKGYINLFNNGSTDLGLGFRYWELKYYLSLLRDNHWIYGLGILTSLNANSFSILFGPGMVQMYLDDLGFVELFVQFGILSFFLYGYLIYKLVTLIRRTKNKKYICECSLFIGLLTNILVTAASLNIFGSQRIYSLVLIFALIFFYDYQLTKER</sequence>